<name>A0A327ZGL3_9ACTN</name>
<gene>
    <name evidence="2" type="ORF">B0I29_103568</name>
</gene>
<dbReference type="RefSeq" id="WP_245972382.1">
    <property type="nucleotide sequence ID" value="NZ_JACHWI010000004.1"/>
</dbReference>
<dbReference type="InterPro" id="IPR046828">
    <property type="entry name" value="RepSA"/>
</dbReference>
<feature type="region of interest" description="Disordered" evidence="1">
    <location>
        <begin position="1"/>
        <end position="20"/>
    </location>
</feature>
<evidence type="ECO:0000313" key="2">
    <source>
        <dbReference type="EMBL" id="RAK40530.1"/>
    </source>
</evidence>
<feature type="compositionally biased region" description="Basic and acidic residues" evidence="1">
    <location>
        <begin position="188"/>
        <end position="204"/>
    </location>
</feature>
<proteinExistence type="predicted"/>
<accession>A0A327ZGL3</accession>
<dbReference type="EMBL" id="QLMJ01000003">
    <property type="protein sequence ID" value="RAK40530.1"/>
    <property type="molecule type" value="Genomic_DNA"/>
</dbReference>
<sequence>MTAPTLPTPAVTPTPRPGSRAARLALPRATDALKDLAIDHGVCIRPIALRRTDLTTGKTELVDLPCGATLEVKCPPCAKRARRLRQVQIREGWHRTDEPLPAPALATPRQRDLITARAHLEFERAALQLAAMDPDDRTTELHRIDTAIGAVEQEIAAEGLRGSIAPSHASDDQVGDDNAPRRVRSTKRRPDVPELPRQKVDPRTVGRTYTGPDGVEHRPSMWLTLTLDSYGPVHSIHAGRSCACRRRHTEDDPQLGTPVDPARYDYRRAAWDAVHFPRLLDRYWQNLRRAVGWNVQYAGCVEPQRRLAPHAHFAIRGTVPRAMLERVATATYHQVWWPDADRLRYPIDRPPAWDAKAETWVDPDTSRALSTWAEALDAIDDDPDAEPAHLVRFGAQVKAKGVDPGTRVAERTIGYITKYITKSAVDCHSTSGDPQRAHLDRLWHELCVTPCSERCANWLLYGVQPKKAHGRLRPGHCKGRVHQKTTLGIGGRRVLVSRDWSGKTLSDHRADAHAWVKALLGVITDDTEPSAEKPAVAWEMARNDDPDLPPLEHRLLRAISQRIQRRAQLNTARQRASGDPPTAPLATGQAPDQRGGEQSNG</sequence>
<keyword evidence="3" id="KW-1185">Reference proteome</keyword>
<evidence type="ECO:0008006" key="4">
    <source>
        <dbReference type="Google" id="ProtNLM"/>
    </source>
</evidence>
<feature type="compositionally biased region" description="Pro residues" evidence="1">
    <location>
        <begin position="1"/>
        <end position="16"/>
    </location>
</feature>
<dbReference type="Proteomes" id="UP000249341">
    <property type="component" value="Unassembled WGS sequence"/>
</dbReference>
<feature type="region of interest" description="Disordered" evidence="1">
    <location>
        <begin position="565"/>
        <end position="601"/>
    </location>
</feature>
<organism evidence="2 3">
    <name type="scientific">Actinoplanes lutulentus</name>
    <dbReference type="NCBI Taxonomy" id="1287878"/>
    <lineage>
        <taxon>Bacteria</taxon>
        <taxon>Bacillati</taxon>
        <taxon>Actinomycetota</taxon>
        <taxon>Actinomycetes</taxon>
        <taxon>Micromonosporales</taxon>
        <taxon>Micromonosporaceae</taxon>
        <taxon>Actinoplanes</taxon>
    </lineage>
</organism>
<comment type="caution">
    <text evidence="2">The sequence shown here is derived from an EMBL/GenBank/DDBJ whole genome shotgun (WGS) entry which is preliminary data.</text>
</comment>
<evidence type="ECO:0000313" key="3">
    <source>
        <dbReference type="Proteomes" id="UP000249341"/>
    </source>
</evidence>
<protein>
    <recommendedName>
        <fullName evidence="4">Replication initiation protein</fullName>
    </recommendedName>
</protein>
<evidence type="ECO:0000256" key="1">
    <source>
        <dbReference type="SAM" id="MobiDB-lite"/>
    </source>
</evidence>
<dbReference type="AlphaFoldDB" id="A0A327ZGL3"/>
<dbReference type="Pfam" id="PF20199">
    <property type="entry name" value="RepSA"/>
    <property type="match status" value="2"/>
</dbReference>
<feature type="region of interest" description="Disordered" evidence="1">
    <location>
        <begin position="164"/>
        <end position="213"/>
    </location>
</feature>
<reference evidence="2 3" key="1">
    <citation type="submission" date="2018-06" db="EMBL/GenBank/DDBJ databases">
        <title>Genomic Encyclopedia of Type Strains, Phase III (KMG-III): the genomes of soil and plant-associated and newly described type strains.</title>
        <authorList>
            <person name="Whitman W."/>
        </authorList>
    </citation>
    <scope>NUCLEOTIDE SEQUENCE [LARGE SCALE GENOMIC DNA]</scope>
    <source>
        <strain evidence="2 3">CGMCC 4.7090</strain>
    </source>
</reference>